<dbReference type="Gene3D" id="3.40.630.30">
    <property type="match status" value="1"/>
</dbReference>
<dbReference type="InParanoid" id="A0A482X6S3"/>
<reference evidence="4 5" key="1">
    <citation type="journal article" date="2017" name="Gigascience">
        <title>Genome sequence of the small brown planthopper, Laodelphax striatellus.</title>
        <authorList>
            <person name="Zhu J."/>
            <person name="Jiang F."/>
            <person name="Wang X."/>
            <person name="Yang P."/>
            <person name="Bao Y."/>
            <person name="Zhao W."/>
            <person name="Wang W."/>
            <person name="Lu H."/>
            <person name="Wang Q."/>
            <person name="Cui N."/>
            <person name="Li J."/>
            <person name="Chen X."/>
            <person name="Luo L."/>
            <person name="Yu J."/>
            <person name="Kang L."/>
            <person name="Cui F."/>
        </authorList>
    </citation>
    <scope>NUCLEOTIDE SEQUENCE [LARGE SCALE GENOMIC DNA]</scope>
    <source>
        <strain evidence="4">Lst14</strain>
    </source>
</reference>
<dbReference type="SUPFAM" id="SSF55729">
    <property type="entry name" value="Acyl-CoA N-acyltransferases (Nat)"/>
    <property type="match status" value="1"/>
</dbReference>
<dbReference type="CDD" id="cd04301">
    <property type="entry name" value="NAT_SF"/>
    <property type="match status" value="1"/>
</dbReference>
<dbReference type="PROSITE" id="PS51186">
    <property type="entry name" value="GNAT"/>
    <property type="match status" value="1"/>
</dbReference>
<gene>
    <name evidence="4" type="ORF">LSTR_LSTR000188</name>
</gene>
<comment type="caution">
    <text evidence="4">The sequence shown here is derived from an EMBL/GenBank/DDBJ whole genome shotgun (WGS) entry which is preliminary data.</text>
</comment>
<dbReference type="InterPro" id="IPR000182">
    <property type="entry name" value="GNAT_dom"/>
</dbReference>
<protein>
    <recommendedName>
        <fullName evidence="3">N-acetyltransferase domain-containing protein</fullName>
    </recommendedName>
</protein>
<dbReference type="GO" id="GO:0008080">
    <property type="term" value="F:N-acetyltransferase activity"/>
    <property type="evidence" value="ECO:0007669"/>
    <property type="project" value="InterPro"/>
</dbReference>
<feature type="domain" description="N-acetyltransferase" evidence="3">
    <location>
        <begin position="150"/>
        <end position="245"/>
    </location>
</feature>
<keyword evidence="2" id="KW-1133">Transmembrane helix</keyword>
<feature type="transmembrane region" description="Helical" evidence="2">
    <location>
        <begin position="52"/>
        <end position="80"/>
    </location>
</feature>
<evidence type="ECO:0000256" key="1">
    <source>
        <dbReference type="ARBA" id="ARBA00022679"/>
    </source>
</evidence>
<evidence type="ECO:0000256" key="2">
    <source>
        <dbReference type="SAM" id="Phobius"/>
    </source>
</evidence>
<dbReference type="InterPro" id="IPR016181">
    <property type="entry name" value="Acyl_CoA_acyltransferase"/>
</dbReference>
<accession>A0A482X6S3</accession>
<dbReference type="Pfam" id="PF13508">
    <property type="entry name" value="Acetyltransf_7"/>
    <property type="match status" value="1"/>
</dbReference>
<evidence type="ECO:0000313" key="5">
    <source>
        <dbReference type="Proteomes" id="UP000291343"/>
    </source>
</evidence>
<organism evidence="4 5">
    <name type="scientific">Laodelphax striatellus</name>
    <name type="common">Small brown planthopper</name>
    <name type="synonym">Delphax striatella</name>
    <dbReference type="NCBI Taxonomy" id="195883"/>
    <lineage>
        <taxon>Eukaryota</taxon>
        <taxon>Metazoa</taxon>
        <taxon>Ecdysozoa</taxon>
        <taxon>Arthropoda</taxon>
        <taxon>Hexapoda</taxon>
        <taxon>Insecta</taxon>
        <taxon>Pterygota</taxon>
        <taxon>Neoptera</taxon>
        <taxon>Paraneoptera</taxon>
        <taxon>Hemiptera</taxon>
        <taxon>Auchenorrhyncha</taxon>
        <taxon>Fulgoroidea</taxon>
        <taxon>Delphacidae</taxon>
        <taxon>Criomorphinae</taxon>
        <taxon>Laodelphax</taxon>
    </lineage>
</organism>
<dbReference type="Proteomes" id="UP000291343">
    <property type="component" value="Unassembled WGS sequence"/>
</dbReference>
<keyword evidence="1" id="KW-0808">Transferase</keyword>
<keyword evidence="2" id="KW-0812">Transmembrane</keyword>
<dbReference type="EMBL" id="QKKF02016774">
    <property type="protein sequence ID" value="RZF41474.1"/>
    <property type="molecule type" value="Genomic_DNA"/>
</dbReference>
<keyword evidence="2" id="KW-0472">Membrane</keyword>
<sequence>MDTFVVIRDYKPGDENMCYEIVKEGTMSTVNTAFMNGLTREITFQSMVLSSALLFIFFGLPFGFCLASIPGVVVFMYFCIYSGHKFKALQITQDMYNIPRVYMSSKYTGFWVAEAFEPVTNFNSGPVKCTILSEQDFNSKNIDSSLYFKKIVGTVAITRSKNNEDYAWLRRMAVSSTYQRLGIAAALLKEALEFCQDKYAGVELVTTECHDVARDFYFKKGFELRNMYHKKLLGNIVTVLIYELVYKFKTNKIHVVP</sequence>
<evidence type="ECO:0000313" key="4">
    <source>
        <dbReference type="EMBL" id="RZF41474.1"/>
    </source>
</evidence>
<dbReference type="PANTHER" id="PTHR13947:SF37">
    <property type="entry name" value="LD18367P"/>
    <property type="match status" value="1"/>
</dbReference>
<dbReference type="InterPro" id="IPR050769">
    <property type="entry name" value="NAT_camello-type"/>
</dbReference>
<name>A0A482X6S3_LAOST</name>
<evidence type="ECO:0000259" key="3">
    <source>
        <dbReference type="PROSITE" id="PS51186"/>
    </source>
</evidence>
<dbReference type="AlphaFoldDB" id="A0A482X6S3"/>
<dbReference type="PANTHER" id="PTHR13947">
    <property type="entry name" value="GNAT FAMILY N-ACETYLTRANSFERASE"/>
    <property type="match status" value="1"/>
</dbReference>
<dbReference type="OrthoDB" id="41532at2759"/>
<keyword evidence="5" id="KW-1185">Reference proteome</keyword>
<proteinExistence type="predicted"/>